<dbReference type="VEuPathDB" id="VectorBase:ISCI019050"/>
<dbReference type="VEuPathDB" id="VectorBase:ISCP_030735"/>
<dbReference type="InParanoid" id="B7PQA8"/>
<dbReference type="HOGENOM" id="CLU_1998221_0_0_1"/>
<dbReference type="VEuPathDB" id="VectorBase:ISCW019050"/>
<evidence type="ECO:0000313" key="5">
    <source>
        <dbReference type="Proteomes" id="UP000001555"/>
    </source>
</evidence>
<proteinExistence type="predicted"/>
<dbReference type="InterPro" id="IPR029044">
    <property type="entry name" value="Nucleotide-diphossugar_trans"/>
</dbReference>
<keyword evidence="2" id="KW-1133">Transmembrane helix</keyword>
<evidence type="ECO:0000256" key="1">
    <source>
        <dbReference type="SAM" id="MobiDB-lite"/>
    </source>
</evidence>
<feature type="transmembrane region" description="Helical" evidence="2">
    <location>
        <begin position="12"/>
        <end position="30"/>
    </location>
</feature>
<keyword evidence="2" id="KW-0472">Membrane</keyword>
<dbReference type="Proteomes" id="UP000001555">
    <property type="component" value="Unassembled WGS sequence"/>
</dbReference>
<protein>
    <submittedName>
        <fullName evidence="3 4">Uncharacterized protein</fullName>
    </submittedName>
</protein>
<reference evidence="4" key="2">
    <citation type="submission" date="2020-05" db="UniProtKB">
        <authorList>
            <consortium name="EnsemblMetazoa"/>
        </authorList>
    </citation>
    <scope>IDENTIFICATION</scope>
    <source>
        <strain evidence="4">wikel</strain>
    </source>
</reference>
<evidence type="ECO:0000313" key="4">
    <source>
        <dbReference type="EnsemblMetazoa" id="ISCW019050-PA"/>
    </source>
</evidence>
<reference evidence="3 5" key="1">
    <citation type="submission" date="2008-03" db="EMBL/GenBank/DDBJ databases">
        <title>Annotation of Ixodes scapularis.</title>
        <authorList>
            <consortium name="Ixodes scapularis Genome Project Consortium"/>
            <person name="Caler E."/>
            <person name="Hannick L.I."/>
            <person name="Bidwell S."/>
            <person name="Joardar V."/>
            <person name="Thiagarajan M."/>
            <person name="Amedeo P."/>
            <person name="Galinsky K.J."/>
            <person name="Schobel S."/>
            <person name="Inman J."/>
            <person name="Hostetler J."/>
            <person name="Miller J."/>
            <person name="Hammond M."/>
            <person name="Megy K."/>
            <person name="Lawson D."/>
            <person name="Kodira C."/>
            <person name="Sutton G."/>
            <person name="Meyer J."/>
            <person name="Hill C.A."/>
            <person name="Birren B."/>
            <person name="Nene V."/>
            <person name="Collins F."/>
            <person name="Alarcon-Chaidez F."/>
            <person name="Wikel S."/>
            <person name="Strausberg R."/>
        </authorList>
    </citation>
    <scope>NUCLEOTIDE SEQUENCE [LARGE SCALE GENOMIC DNA]</scope>
    <source>
        <strain evidence="5">Wikel</strain>
        <strain evidence="3">Wikel colony</strain>
    </source>
</reference>
<keyword evidence="5" id="KW-1185">Reference proteome</keyword>
<dbReference type="Gene3D" id="3.90.550.10">
    <property type="entry name" value="Spore Coat Polysaccharide Biosynthesis Protein SpsA, Chain A"/>
    <property type="match status" value="1"/>
</dbReference>
<name>B7PQA8_IXOSC</name>
<dbReference type="EMBL" id="ABJB010614621">
    <property type="status" value="NOT_ANNOTATED_CDS"/>
    <property type="molecule type" value="Genomic_DNA"/>
</dbReference>
<dbReference type="EMBL" id="DS763941">
    <property type="protein sequence ID" value="EEC08780.1"/>
    <property type="molecule type" value="Genomic_DNA"/>
</dbReference>
<dbReference type="AlphaFoldDB" id="B7PQA8"/>
<organism>
    <name type="scientific">Ixodes scapularis</name>
    <name type="common">Black-legged tick</name>
    <name type="synonym">Deer tick</name>
    <dbReference type="NCBI Taxonomy" id="6945"/>
    <lineage>
        <taxon>Eukaryota</taxon>
        <taxon>Metazoa</taxon>
        <taxon>Ecdysozoa</taxon>
        <taxon>Arthropoda</taxon>
        <taxon>Chelicerata</taxon>
        <taxon>Arachnida</taxon>
        <taxon>Acari</taxon>
        <taxon>Parasitiformes</taxon>
        <taxon>Ixodida</taxon>
        <taxon>Ixodoidea</taxon>
        <taxon>Ixodidae</taxon>
        <taxon>Ixodinae</taxon>
        <taxon>Ixodes</taxon>
    </lineage>
</organism>
<evidence type="ECO:0000256" key="2">
    <source>
        <dbReference type="SAM" id="Phobius"/>
    </source>
</evidence>
<gene>
    <name evidence="3" type="ORF">IscW_ISCW019050</name>
</gene>
<sequence length="125" mass="13838">MASIFSLRRRSSLIRLVSLLCIAGFTLLFLRGLPSSDVRSDLDTSAPKARQQFAADRSGSSDRLAPAKWQPPRGSPPDWGADGRGVYLKGEEKKQADMEFKRAGFNAYISDRIPLNRSVGNRRSP</sequence>
<keyword evidence="2" id="KW-0812">Transmembrane</keyword>
<evidence type="ECO:0000313" key="3">
    <source>
        <dbReference type="EMBL" id="EEC08780.1"/>
    </source>
</evidence>
<dbReference type="PaxDb" id="6945-B7PQA8"/>
<dbReference type="OrthoDB" id="416652at2759"/>
<accession>B7PQA8</accession>
<feature type="non-terminal residue" evidence="3">
    <location>
        <position position="125"/>
    </location>
</feature>
<feature type="region of interest" description="Disordered" evidence="1">
    <location>
        <begin position="37"/>
        <end position="85"/>
    </location>
</feature>
<dbReference type="EnsemblMetazoa" id="ISCW019050-RA">
    <property type="protein sequence ID" value="ISCW019050-PA"/>
    <property type="gene ID" value="ISCW019050"/>
</dbReference>